<evidence type="ECO:0000256" key="1">
    <source>
        <dbReference type="ARBA" id="ARBA00023054"/>
    </source>
</evidence>
<comment type="caution">
    <text evidence="4">The sequence shown here is derived from an EMBL/GenBank/DDBJ whole genome shotgun (WGS) entry which is preliminary data.</text>
</comment>
<keyword evidence="5" id="KW-1185">Reference proteome</keyword>
<reference evidence="4 5" key="1">
    <citation type="journal article" date="2019" name="Sci. Rep.">
        <title>Comparative genomics of chytrid fungi reveal insights into the obligate biotrophic and pathogenic lifestyle of Synchytrium endobioticum.</title>
        <authorList>
            <person name="van de Vossenberg B.T.L.H."/>
            <person name="Warris S."/>
            <person name="Nguyen H.D.T."/>
            <person name="van Gent-Pelzer M.P.E."/>
            <person name="Joly D.L."/>
            <person name="van de Geest H.C."/>
            <person name="Bonants P.J.M."/>
            <person name="Smith D.S."/>
            <person name="Levesque C.A."/>
            <person name="van der Lee T.A.J."/>
        </authorList>
    </citation>
    <scope>NUCLEOTIDE SEQUENCE [LARGE SCALE GENOMIC DNA]</scope>
    <source>
        <strain evidence="4 5">CBS 675.73</strain>
    </source>
</reference>
<evidence type="ECO:0000256" key="2">
    <source>
        <dbReference type="SAM" id="Coils"/>
    </source>
</evidence>
<dbReference type="OrthoDB" id="10264298at2759"/>
<evidence type="ECO:0000313" key="5">
    <source>
        <dbReference type="Proteomes" id="UP000320333"/>
    </source>
</evidence>
<name>A0A507EI45_9FUNG</name>
<dbReference type="STRING" id="246404.A0A507EI45"/>
<keyword evidence="1 2" id="KW-0175">Coiled coil</keyword>
<gene>
    <name evidence="4" type="ORF">CcCBS67573_g08666</name>
</gene>
<dbReference type="GO" id="GO:0005856">
    <property type="term" value="C:cytoskeleton"/>
    <property type="evidence" value="ECO:0007669"/>
    <property type="project" value="UniProtKB-ARBA"/>
</dbReference>
<dbReference type="InterPro" id="IPR051147">
    <property type="entry name" value="CFAP_domain-containing"/>
</dbReference>
<feature type="domain" description="DUF4200" evidence="3">
    <location>
        <begin position="35"/>
        <end position="152"/>
    </location>
</feature>
<proteinExistence type="predicted"/>
<accession>A0A507EI45</accession>
<evidence type="ECO:0000259" key="3">
    <source>
        <dbReference type="Pfam" id="PF13863"/>
    </source>
</evidence>
<dbReference type="AlphaFoldDB" id="A0A507EI45"/>
<dbReference type="PANTHER" id="PTHR21683">
    <property type="entry name" value="COILED-COIL DOMAIN-CONTAINING PROTEIN 42 LIKE-2-LIKE-RELATED"/>
    <property type="match status" value="1"/>
</dbReference>
<dbReference type="Proteomes" id="UP000320333">
    <property type="component" value="Unassembled WGS sequence"/>
</dbReference>
<organism evidence="4 5">
    <name type="scientific">Chytriomyces confervae</name>
    <dbReference type="NCBI Taxonomy" id="246404"/>
    <lineage>
        <taxon>Eukaryota</taxon>
        <taxon>Fungi</taxon>
        <taxon>Fungi incertae sedis</taxon>
        <taxon>Chytridiomycota</taxon>
        <taxon>Chytridiomycota incertae sedis</taxon>
        <taxon>Chytridiomycetes</taxon>
        <taxon>Chytridiales</taxon>
        <taxon>Chytriomycetaceae</taxon>
        <taxon>Chytriomyces</taxon>
    </lineage>
</organism>
<feature type="coiled-coil region" evidence="2">
    <location>
        <begin position="35"/>
        <end position="80"/>
    </location>
</feature>
<dbReference type="PANTHER" id="PTHR21683:SF2">
    <property type="entry name" value="COILED-COIL DOMAIN-CONTAINING PROTEIN 42 LIKE-2-LIKE"/>
    <property type="match status" value="1"/>
</dbReference>
<dbReference type="EMBL" id="QEAP01000604">
    <property type="protein sequence ID" value="TPX63514.1"/>
    <property type="molecule type" value="Genomic_DNA"/>
</dbReference>
<feature type="coiled-coil region" evidence="2">
    <location>
        <begin position="167"/>
        <end position="233"/>
    </location>
</feature>
<protein>
    <recommendedName>
        <fullName evidence="3">DUF4200 domain-containing protein</fullName>
    </recommendedName>
</protein>
<dbReference type="Pfam" id="PF13863">
    <property type="entry name" value="DUF4200"/>
    <property type="match status" value="1"/>
</dbReference>
<dbReference type="InterPro" id="IPR025252">
    <property type="entry name" value="DUF4200"/>
</dbReference>
<sequence>MTSSIEDYFRANVENKLFIKVPEQEDHDLTPATRLLEKRREMLEVENGLNQQKEEFAMKMEALKQRGEELARKEAQLKESLLKFDKFLKENDAKRNRAIKKAIDERKTRDQKEIEIQDLKKHVVAQSSKKDKSGRAVDTYLTFQKFLESVLESVEEFGEVKDIISRFDTLAATNQELIDRAREAQDRTEKDRAMLINSTEEKNNLVLNYNNAIAKLQTRLEEAQMRSAKCQLEWDQTLKNATSKTLLLGQIKMATSNLFSIVKTHLNSKLNNSGDTLSQLDKIQQFMIDLNAISAELTQGPGAISTTIGGNGSNKAGGSNAD</sequence>
<evidence type="ECO:0000313" key="4">
    <source>
        <dbReference type="EMBL" id="TPX63514.1"/>
    </source>
</evidence>